<dbReference type="AlphaFoldDB" id="A0A0C3B0M6"/>
<sequence length="85" mass="9618">MPMFSLFDDEAPEEMIFLKAARNERTATPQMANAHCATIKKQNNIVRSPHGNSSLPTVYETSPKDCHPTHLRRNYAFSTIGELKL</sequence>
<dbReference type="HOGENOM" id="CLU_2514056_0_0_1"/>
<dbReference type="Proteomes" id="UP000054097">
    <property type="component" value="Unassembled WGS sequence"/>
</dbReference>
<gene>
    <name evidence="1" type="ORF">M408DRAFT_328335</name>
</gene>
<keyword evidence="2" id="KW-1185">Reference proteome</keyword>
<reference evidence="2" key="2">
    <citation type="submission" date="2015-01" db="EMBL/GenBank/DDBJ databases">
        <title>Evolutionary Origins and Diversification of the Mycorrhizal Mutualists.</title>
        <authorList>
            <consortium name="DOE Joint Genome Institute"/>
            <consortium name="Mycorrhizal Genomics Consortium"/>
            <person name="Kohler A."/>
            <person name="Kuo A."/>
            <person name="Nagy L.G."/>
            <person name="Floudas D."/>
            <person name="Copeland A."/>
            <person name="Barry K.W."/>
            <person name="Cichocki N."/>
            <person name="Veneault-Fourrey C."/>
            <person name="LaButti K."/>
            <person name="Lindquist E.A."/>
            <person name="Lipzen A."/>
            <person name="Lundell T."/>
            <person name="Morin E."/>
            <person name="Murat C."/>
            <person name="Riley R."/>
            <person name="Ohm R."/>
            <person name="Sun H."/>
            <person name="Tunlid A."/>
            <person name="Henrissat B."/>
            <person name="Grigoriev I.V."/>
            <person name="Hibbett D.S."/>
            <person name="Martin F."/>
        </authorList>
    </citation>
    <scope>NUCLEOTIDE SEQUENCE [LARGE SCALE GENOMIC DNA]</scope>
    <source>
        <strain evidence="2">MAFF 305830</strain>
    </source>
</reference>
<evidence type="ECO:0000313" key="2">
    <source>
        <dbReference type="Proteomes" id="UP000054097"/>
    </source>
</evidence>
<reference evidence="1 2" key="1">
    <citation type="submission" date="2014-04" db="EMBL/GenBank/DDBJ databases">
        <authorList>
            <consortium name="DOE Joint Genome Institute"/>
            <person name="Kuo A."/>
            <person name="Zuccaro A."/>
            <person name="Kohler A."/>
            <person name="Nagy L.G."/>
            <person name="Floudas D."/>
            <person name="Copeland A."/>
            <person name="Barry K.W."/>
            <person name="Cichocki N."/>
            <person name="Veneault-Fourrey C."/>
            <person name="LaButti K."/>
            <person name="Lindquist E.A."/>
            <person name="Lipzen A."/>
            <person name="Lundell T."/>
            <person name="Morin E."/>
            <person name="Murat C."/>
            <person name="Sun H."/>
            <person name="Tunlid A."/>
            <person name="Henrissat B."/>
            <person name="Grigoriev I.V."/>
            <person name="Hibbett D.S."/>
            <person name="Martin F."/>
            <person name="Nordberg H.P."/>
            <person name="Cantor M.N."/>
            <person name="Hua S.X."/>
        </authorList>
    </citation>
    <scope>NUCLEOTIDE SEQUENCE [LARGE SCALE GENOMIC DNA]</scope>
    <source>
        <strain evidence="1 2">MAFF 305830</strain>
    </source>
</reference>
<accession>A0A0C3B0M6</accession>
<protein>
    <submittedName>
        <fullName evidence="1">Uncharacterized protein</fullName>
    </submittedName>
</protein>
<organism evidence="1 2">
    <name type="scientific">Serendipita vermifera MAFF 305830</name>
    <dbReference type="NCBI Taxonomy" id="933852"/>
    <lineage>
        <taxon>Eukaryota</taxon>
        <taxon>Fungi</taxon>
        <taxon>Dikarya</taxon>
        <taxon>Basidiomycota</taxon>
        <taxon>Agaricomycotina</taxon>
        <taxon>Agaricomycetes</taxon>
        <taxon>Sebacinales</taxon>
        <taxon>Serendipitaceae</taxon>
        <taxon>Serendipita</taxon>
    </lineage>
</organism>
<evidence type="ECO:0000313" key="1">
    <source>
        <dbReference type="EMBL" id="KIM30315.1"/>
    </source>
</evidence>
<proteinExistence type="predicted"/>
<name>A0A0C3B0M6_SERVB</name>
<dbReference type="EMBL" id="KN824285">
    <property type="protein sequence ID" value="KIM30315.1"/>
    <property type="molecule type" value="Genomic_DNA"/>
</dbReference>